<protein>
    <submittedName>
        <fullName evidence="8">NUDIX domain-containing protein</fullName>
    </submittedName>
</protein>
<evidence type="ECO:0000313" key="8">
    <source>
        <dbReference type="EMBL" id="SHI73921.1"/>
    </source>
</evidence>
<feature type="domain" description="Nudix hydrolase" evidence="7">
    <location>
        <begin position="20"/>
        <end position="152"/>
    </location>
</feature>
<dbReference type="RefSeq" id="WP_073993016.1">
    <property type="nucleotide sequence ID" value="NZ_FQYT01000006.1"/>
</dbReference>
<proteinExistence type="predicted"/>
<comment type="cofactor">
    <cofactor evidence="1">
        <name>Mn(2+)</name>
        <dbReference type="ChEBI" id="CHEBI:29035"/>
    </cofactor>
</comment>
<dbReference type="EMBL" id="FQYT01000006">
    <property type="protein sequence ID" value="SHI73921.1"/>
    <property type="molecule type" value="Genomic_DNA"/>
</dbReference>
<keyword evidence="6" id="KW-0464">Manganese</keyword>
<evidence type="ECO:0000256" key="6">
    <source>
        <dbReference type="ARBA" id="ARBA00023211"/>
    </source>
</evidence>
<dbReference type="InterPro" id="IPR045121">
    <property type="entry name" value="CoAse"/>
</dbReference>
<name>A0A1M6DLA6_9FIRM</name>
<dbReference type="PANTHER" id="PTHR12992:SF11">
    <property type="entry name" value="MITOCHONDRIAL COENZYME A DIPHOSPHATASE NUDT8"/>
    <property type="match status" value="1"/>
</dbReference>
<dbReference type="GO" id="GO:0046872">
    <property type="term" value="F:metal ion binding"/>
    <property type="evidence" value="ECO:0007669"/>
    <property type="project" value="UniProtKB-KW"/>
</dbReference>
<dbReference type="Proteomes" id="UP000184342">
    <property type="component" value="Unassembled WGS sequence"/>
</dbReference>
<evidence type="ECO:0000256" key="2">
    <source>
        <dbReference type="ARBA" id="ARBA00001946"/>
    </source>
</evidence>
<dbReference type="CDD" id="cd03426">
    <property type="entry name" value="NUDIX_CoAse_Nudt7"/>
    <property type="match status" value="1"/>
</dbReference>
<evidence type="ECO:0000313" key="9">
    <source>
        <dbReference type="Proteomes" id="UP000184342"/>
    </source>
</evidence>
<keyword evidence="5" id="KW-0460">Magnesium</keyword>
<dbReference type="PROSITE" id="PS51462">
    <property type="entry name" value="NUDIX"/>
    <property type="match status" value="1"/>
</dbReference>
<sequence>MPQIEEFQRRIPGIIGSERNKEYAVLIPILETDSGPALLFEKRANNLNHQPDEICFPGGKLEPDESLLECAVREAAEELLISEDQIEILGPGDLYISPFNLVIHPYIGYVKDYKKTFSRDEVAEILLVPLQYFMTTVPEIYHNCLMNVPTEDFPYERIPGGEKYPWAKGIYDIMFYMYEDQIIWGMTAHIARSAVELIAQYDLIRN</sequence>
<keyword evidence="3" id="KW-0479">Metal-binding</keyword>
<evidence type="ECO:0000256" key="1">
    <source>
        <dbReference type="ARBA" id="ARBA00001936"/>
    </source>
</evidence>
<evidence type="ECO:0000259" key="7">
    <source>
        <dbReference type="PROSITE" id="PS51462"/>
    </source>
</evidence>
<organism evidence="8 9">
    <name type="scientific">Parasporobacterium paucivorans DSM 15970</name>
    <dbReference type="NCBI Taxonomy" id="1122934"/>
    <lineage>
        <taxon>Bacteria</taxon>
        <taxon>Bacillati</taxon>
        <taxon>Bacillota</taxon>
        <taxon>Clostridia</taxon>
        <taxon>Lachnospirales</taxon>
        <taxon>Lachnospiraceae</taxon>
        <taxon>Parasporobacterium</taxon>
    </lineage>
</organism>
<gene>
    <name evidence="8" type="ORF">SAMN02745691_00744</name>
</gene>
<dbReference type="Pfam" id="PF00293">
    <property type="entry name" value="NUDIX"/>
    <property type="match status" value="1"/>
</dbReference>
<evidence type="ECO:0000256" key="3">
    <source>
        <dbReference type="ARBA" id="ARBA00022723"/>
    </source>
</evidence>
<keyword evidence="4" id="KW-0378">Hydrolase</keyword>
<dbReference type="InterPro" id="IPR015797">
    <property type="entry name" value="NUDIX_hydrolase-like_dom_sf"/>
</dbReference>
<comment type="cofactor">
    <cofactor evidence="2">
        <name>Mg(2+)</name>
        <dbReference type="ChEBI" id="CHEBI:18420"/>
    </cofactor>
</comment>
<keyword evidence="9" id="KW-1185">Reference proteome</keyword>
<dbReference type="GO" id="GO:0010945">
    <property type="term" value="F:coenzyme A diphosphatase activity"/>
    <property type="evidence" value="ECO:0007669"/>
    <property type="project" value="InterPro"/>
</dbReference>
<evidence type="ECO:0000256" key="4">
    <source>
        <dbReference type="ARBA" id="ARBA00022801"/>
    </source>
</evidence>
<dbReference type="InterPro" id="IPR000086">
    <property type="entry name" value="NUDIX_hydrolase_dom"/>
</dbReference>
<dbReference type="Gene3D" id="3.90.79.10">
    <property type="entry name" value="Nucleoside Triphosphate Pyrophosphohydrolase"/>
    <property type="match status" value="1"/>
</dbReference>
<dbReference type="AlphaFoldDB" id="A0A1M6DLA6"/>
<dbReference type="PANTHER" id="PTHR12992">
    <property type="entry name" value="NUDIX HYDROLASE"/>
    <property type="match status" value="1"/>
</dbReference>
<dbReference type="SUPFAM" id="SSF55811">
    <property type="entry name" value="Nudix"/>
    <property type="match status" value="1"/>
</dbReference>
<accession>A0A1M6DLA6</accession>
<reference evidence="8 9" key="1">
    <citation type="submission" date="2016-11" db="EMBL/GenBank/DDBJ databases">
        <authorList>
            <person name="Jaros S."/>
            <person name="Januszkiewicz K."/>
            <person name="Wedrychowicz H."/>
        </authorList>
    </citation>
    <scope>NUCLEOTIDE SEQUENCE [LARGE SCALE GENOMIC DNA]</scope>
    <source>
        <strain evidence="8 9">DSM 15970</strain>
    </source>
</reference>
<evidence type="ECO:0000256" key="5">
    <source>
        <dbReference type="ARBA" id="ARBA00022842"/>
    </source>
</evidence>
<dbReference type="STRING" id="1122934.SAMN02745691_00744"/>
<dbReference type="OrthoDB" id="9802805at2"/>